<evidence type="ECO:0000256" key="9">
    <source>
        <dbReference type="HAMAP-Rule" id="MF_00161"/>
    </source>
</evidence>
<dbReference type="Proteomes" id="UP000186465">
    <property type="component" value="Unassembled WGS sequence"/>
</dbReference>
<dbReference type="GO" id="GO:0006508">
    <property type="term" value="P:proteolysis"/>
    <property type="evidence" value="ECO:0007669"/>
    <property type="project" value="UniProtKB-KW"/>
</dbReference>
<comment type="function">
    <text evidence="9 10">This protein specifically catalyzes the removal of signal peptides from prolipoproteins.</text>
</comment>
<evidence type="ECO:0000256" key="5">
    <source>
        <dbReference type="ARBA" id="ARBA00022750"/>
    </source>
</evidence>
<evidence type="ECO:0000256" key="10">
    <source>
        <dbReference type="RuleBase" id="RU000594"/>
    </source>
</evidence>
<comment type="caution">
    <text evidence="12">The sequence shown here is derived from an EMBL/GenBank/DDBJ whole genome shotgun (WGS) entry which is preliminary data.</text>
</comment>
<reference evidence="13" key="1">
    <citation type="submission" date="2016-11" db="EMBL/GenBank/DDBJ databases">
        <title>Actinomyces gypaetusis sp. nov. isolated from Gypaetus barbatus in Qinghai Tibet Plateau China.</title>
        <authorList>
            <person name="Meng X."/>
        </authorList>
    </citation>
    <scope>NUCLEOTIDE SEQUENCE [LARGE SCALE GENOMIC DNA]</scope>
    <source>
        <strain evidence="13">DSM 15383</strain>
    </source>
</reference>
<feature type="active site" evidence="9">
    <location>
        <position position="123"/>
    </location>
</feature>
<dbReference type="PRINTS" id="PR00781">
    <property type="entry name" value="LIPOSIGPTASE"/>
</dbReference>
<dbReference type="RefSeq" id="WP_075361475.1">
    <property type="nucleotide sequence ID" value="NZ_MPDM01000004.1"/>
</dbReference>
<keyword evidence="8 9" id="KW-0472">Membrane</keyword>
<comment type="pathway">
    <text evidence="9">Protein modification; lipoprotein biosynthesis (signal peptide cleavage).</text>
</comment>
<evidence type="ECO:0000256" key="2">
    <source>
        <dbReference type="ARBA" id="ARBA00022475"/>
    </source>
</evidence>
<dbReference type="GO" id="GO:0005886">
    <property type="term" value="C:plasma membrane"/>
    <property type="evidence" value="ECO:0007669"/>
    <property type="project" value="UniProtKB-SubCell"/>
</dbReference>
<dbReference type="STRING" id="156892.BM477_04395"/>
<evidence type="ECO:0000256" key="3">
    <source>
        <dbReference type="ARBA" id="ARBA00022670"/>
    </source>
</evidence>
<dbReference type="PANTHER" id="PTHR33695:SF1">
    <property type="entry name" value="LIPOPROTEIN SIGNAL PEPTIDASE"/>
    <property type="match status" value="1"/>
</dbReference>
<accession>A0A1Q5PP04</accession>
<dbReference type="HAMAP" id="MF_00161">
    <property type="entry name" value="LspA"/>
    <property type="match status" value="1"/>
</dbReference>
<evidence type="ECO:0000313" key="12">
    <source>
        <dbReference type="EMBL" id="OKL49236.1"/>
    </source>
</evidence>
<evidence type="ECO:0000256" key="7">
    <source>
        <dbReference type="ARBA" id="ARBA00022989"/>
    </source>
</evidence>
<keyword evidence="3 9" id="KW-0645">Protease</keyword>
<evidence type="ECO:0000256" key="4">
    <source>
        <dbReference type="ARBA" id="ARBA00022692"/>
    </source>
</evidence>
<feature type="transmembrane region" description="Helical" evidence="9">
    <location>
        <begin position="65"/>
        <end position="83"/>
    </location>
</feature>
<evidence type="ECO:0000256" key="11">
    <source>
        <dbReference type="RuleBase" id="RU004181"/>
    </source>
</evidence>
<keyword evidence="13" id="KW-1185">Reference proteome</keyword>
<feature type="transmembrane region" description="Helical" evidence="9">
    <location>
        <begin position="127"/>
        <end position="152"/>
    </location>
</feature>
<name>A0A1Q5PP04_9ACTO</name>
<dbReference type="PANTHER" id="PTHR33695">
    <property type="entry name" value="LIPOPROTEIN SIGNAL PEPTIDASE"/>
    <property type="match status" value="1"/>
</dbReference>
<protein>
    <recommendedName>
        <fullName evidence="9">Lipoprotein signal peptidase</fullName>
        <ecNumber evidence="9">3.4.23.36</ecNumber>
    </recommendedName>
    <alternativeName>
        <fullName evidence="9">Prolipoprotein signal peptidase</fullName>
    </alternativeName>
    <alternativeName>
        <fullName evidence="9">Signal peptidase II</fullName>
        <shortName evidence="9">SPase II</shortName>
    </alternativeName>
</protein>
<dbReference type="EC" id="3.4.23.36" evidence="9"/>
<keyword evidence="6 9" id="KW-0378">Hydrolase</keyword>
<comment type="catalytic activity">
    <reaction evidence="9 10">
        <text>Release of signal peptides from bacterial membrane prolipoproteins. Hydrolyzes -Xaa-Yaa-Zaa-|-(S,diacylglyceryl)Cys-, in which Xaa is hydrophobic (preferably Leu), and Yaa (Ala or Ser) and Zaa (Gly or Ala) have small, neutral side chains.</text>
        <dbReference type="EC" id="3.4.23.36"/>
    </reaction>
</comment>
<dbReference type="GO" id="GO:0004190">
    <property type="term" value="F:aspartic-type endopeptidase activity"/>
    <property type="evidence" value="ECO:0007669"/>
    <property type="project" value="UniProtKB-UniRule"/>
</dbReference>
<keyword evidence="7 9" id="KW-1133">Transmembrane helix</keyword>
<dbReference type="AlphaFoldDB" id="A0A1Q5PP04"/>
<keyword evidence="5 9" id="KW-0064">Aspartyl protease</keyword>
<dbReference type="PROSITE" id="PS00855">
    <property type="entry name" value="SPASE_II"/>
    <property type="match status" value="1"/>
</dbReference>
<evidence type="ECO:0000256" key="1">
    <source>
        <dbReference type="ARBA" id="ARBA00006139"/>
    </source>
</evidence>
<dbReference type="OrthoDB" id="4308908at2"/>
<feature type="transmembrane region" description="Helical" evidence="9">
    <location>
        <begin position="90"/>
        <end position="107"/>
    </location>
</feature>
<evidence type="ECO:0000313" key="13">
    <source>
        <dbReference type="Proteomes" id="UP000186465"/>
    </source>
</evidence>
<keyword evidence="4 9" id="KW-0812">Transmembrane</keyword>
<dbReference type="Pfam" id="PF01252">
    <property type="entry name" value="Peptidase_A8"/>
    <property type="match status" value="1"/>
</dbReference>
<feature type="active site" evidence="9">
    <location>
        <position position="137"/>
    </location>
</feature>
<dbReference type="NCBIfam" id="TIGR00077">
    <property type="entry name" value="lspA"/>
    <property type="match status" value="1"/>
</dbReference>
<dbReference type="InterPro" id="IPR001872">
    <property type="entry name" value="Peptidase_A8"/>
</dbReference>
<dbReference type="EMBL" id="MPDM01000004">
    <property type="protein sequence ID" value="OKL49236.1"/>
    <property type="molecule type" value="Genomic_DNA"/>
</dbReference>
<organism evidence="12 13">
    <name type="scientific">Boudabousia marimammalium</name>
    <dbReference type="NCBI Taxonomy" id="156892"/>
    <lineage>
        <taxon>Bacteria</taxon>
        <taxon>Bacillati</taxon>
        <taxon>Actinomycetota</taxon>
        <taxon>Actinomycetes</taxon>
        <taxon>Actinomycetales</taxon>
        <taxon>Actinomycetaceae</taxon>
        <taxon>Boudabousia</taxon>
    </lineage>
</organism>
<comment type="similarity">
    <text evidence="1 9 11">Belongs to the peptidase A8 family.</text>
</comment>
<evidence type="ECO:0000256" key="8">
    <source>
        <dbReference type="ARBA" id="ARBA00023136"/>
    </source>
</evidence>
<keyword evidence="2 9" id="KW-1003">Cell membrane</keyword>
<gene>
    <name evidence="9" type="primary">lspA</name>
    <name evidence="12" type="ORF">BM477_04395</name>
</gene>
<comment type="caution">
    <text evidence="9">Lacks conserved residue(s) required for the propagation of feature annotation.</text>
</comment>
<comment type="subcellular location">
    <subcellularLocation>
        <location evidence="9">Cell membrane</location>
        <topology evidence="9">Multi-pass membrane protein</topology>
    </subcellularLocation>
</comment>
<sequence>MTKSALTKPLFWLIFILGVFLDQVTKLWAIRSLSKGQTIHLIGDFLALRLIRNPGAAFSLGEETTWIFTVISVVVIIALVTAVRSMQHRIWWISISVLLAGAVGNLIDRLFQSPGFGRGHVIDMISYNGWFIGNIADIYIVLAVAAIALLLIRGIPSGNPAISAVTGSPSETTTETDTRD</sequence>
<evidence type="ECO:0000256" key="6">
    <source>
        <dbReference type="ARBA" id="ARBA00022801"/>
    </source>
</evidence>
<dbReference type="UniPathway" id="UPA00665"/>
<proteinExistence type="inferred from homology"/>